<evidence type="ECO:0000313" key="7">
    <source>
        <dbReference type="EMBL" id="KAF1940486.1"/>
    </source>
</evidence>
<evidence type="ECO:0000256" key="2">
    <source>
        <dbReference type="SAM" id="MobiDB-lite"/>
    </source>
</evidence>
<dbReference type="PANTHER" id="PTHR10404:SF46">
    <property type="entry name" value="VACUOLAR PROTEIN SORTING-ASSOCIATED PROTEIN 70"/>
    <property type="match status" value="1"/>
</dbReference>
<dbReference type="Proteomes" id="UP000800038">
    <property type="component" value="Unassembled WGS sequence"/>
</dbReference>
<name>A0A6A5SPG5_9PLEO</name>
<organism evidence="7 8">
    <name type="scientific">Clathrospora elynae</name>
    <dbReference type="NCBI Taxonomy" id="706981"/>
    <lineage>
        <taxon>Eukaryota</taxon>
        <taxon>Fungi</taxon>
        <taxon>Dikarya</taxon>
        <taxon>Ascomycota</taxon>
        <taxon>Pezizomycotina</taxon>
        <taxon>Dothideomycetes</taxon>
        <taxon>Pleosporomycetidae</taxon>
        <taxon>Pleosporales</taxon>
        <taxon>Diademaceae</taxon>
        <taxon>Clathrospora</taxon>
    </lineage>
</organism>
<dbReference type="SUPFAM" id="SSF53187">
    <property type="entry name" value="Zn-dependent exopeptidases"/>
    <property type="match status" value="1"/>
</dbReference>
<dbReference type="Pfam" id="PF04253">
    <property type="entry name" value="TFR_dimer"/>
    <property type="match status" value="1"/>
</dbReference>
<feature type="signal peptide" evidence="3">
    <location>
        <begin position="1"/>
        <end position="15"/>
    </location>
</feature>
<dbReference type="InterPro" id="IPR007365">
    <property type="entry name" value="TFR-like_dimer_dom"/>
</dbReference>
<feature type="domain" description="PA" evidence="4">
    <location>
        <begin position="159"/>
        <end position="228"/>
    </location>
</feature>
<dbReference type="Pfam" id="PF02225">
    <property type="entry name" value="PA"/>
    <property type="match status" value="1"/>
</dbReference>
<evidence type="ECO:0000256" key="1">
    <source>
        <dbReference type="ARBA" id="ARBA00005634"/>
    </source>
</evidence>
<reference evidence="7" key="1">
    <citation type="journal article" date="2020" name="Stud. Mycol.">
        <title>101 Dothideomycetes genomes: a test case for predicting lifestyles and emergence of pathogens.</title>
        <authorList>
            <person name="Haridas S."/>
            <person name="Albert R."/>
            <person name="Binder M."/>
            <person name="Bloem J."/>
            <person name="Labutti K."/>
            <person name="Salamov A."/>
            <person name="Andreopoulos B."/>
            <person name="Baker S."/>
            <person name="Barry K."/>
            <person name="Bills G."/>
            <person name="Bluhm B."/>
            <person name="Cannon C."/>
            <person name="Castanera R."/>
            <person name="Culley D."/>
            <person name="Daum C."/>
            <person name="Ezra D."/>
            <person name="Gonzalez J."/>
            <person name="Henrissat B."/>
            <person name="Kuo A."/>
            <person name="Liang C."/>
            <person name="Lipzen A."/>
            <person name="Lutzoni F."/>
            <person name="Magnuson J."/>
            <person name="Mondo S."/>
            <person name="Nolan M."/>
            <person name="Ohm R."/>
            <person name="Pangilinan J."/>
            <person name="Park H.-J."/>
            <person name="Ramirez L."/>
            <person name="Alfaro M."/>
            <person name="Sun H."/>
            <person name="Tritt A."/>
            <person name="Yoshinaga Y."/>
            <person name="Zwiers L.-H."/>
            <person name="Turgeon B."/>
            <person name="Goodwin S."/>
            <person name="Spatafora J."/>
            <person name="Crous P."/>
            <person name="Grigoriev I."/>
        </authorList>
    </citation>
    <scope>NUCLEOTIDE SEQUENCE</scope>
    <source>
        <strain evidence="7">CBS 161.51</strain>
    </source>
</reference>
<keyword evidence="3" id="KW-0732">Signal</keyword>
<comment type="similarity">
    <text evidence="1">Belongs to the peptidase M28 family. M28B subfamily.</text>
</comment>
<evidence type="ECO:0000259" key="6">
    <source>
        <dbReference type="Pfam" id="PF04389"/>
    </source>
</evidence>
<dbReference type="GO" id="GO:0004180">
    <property type="term" value="F:carboxypeptidase activity"/>
    <property type="evidence" value="ECO:0007669"/>
    <property type="project" value="TreeGrafter"/>
</dbReference>
<dbReference type="FunFam" id="3.40.630.10:FF:000101">
    <property type="entry name" value="N-acetylated alpha-linked acidic dipeptidase like 1"/>
    <property type="match status" value="1"/>
</dbReference>
<dbReference type="InterPro" id="IPR036757">
    <property type="entry name" value="TFR-like_dimer_dom_sf"/>
</dbReference>
<feature type="domain" description="Peptidase M28" evidence="6">
    <location>
        <begin position="340"/>
        <end position="522"/>
    </location>
</feature>
<dbReference type="PANTHER" id="PTHR10404">
    <property type="entry name" value="N-ACETYLATED-ALPHA-LINKED ACIDIC DIPEPTIDASE"/>
    <property type="match status" value="1"/>
</dbReference>
<dbReference type="SUPFAM" id="SSF47672">
    <property type="entry name" value="Transferrin receptor-like dimerisation domain"/>
    <property type="match status" value="1"/>
</dbReference>
<dbReference type="AlphaFoldDB" id="A0A6A5SPG5"/>
<dbReference type="EMBL" id="ML976062">
    <property type="protein sequence ID" value="KAF1940486.1"/>
    <property type="molecule type" value="Genomic_DNA"/>
</dbReference>
<sequence>MRLTALLLTAVTVYACDKEYHFRHHDRHLQRRDTSPVFPPLLSQNEQILVNSFQNKSISEWSYYYTHKRNVAGESNAVPKWTAERWAEQGFRTRLDSYHVYLNYPVHRSLELRYGNGSGYHPTLEEQVLDVDETTGDPDRVPAFHGYSFSGNASAEYVYVGRGQRDDFKRIQALGVRLKGKIAFAKYGGPFRGLKVKNAQEYGMIGAVIFTDPGDDKNMTAKNYLTYPDGPARNPTGIQKGSVQFLSTYPGDPTTPGYPSKEGSPRMDKKTVPQIPSLPISWIEAQPLLMALNDHGVDAKTVDRPNWVGAIDGVKYSTGPSPATLTLSNIMEDKIDRIHNAMGIINGTNEDEVVIVGNHHDAWMIGGAADPHSGSAILIELAKAFGTLLKTGWKPKRTIVLASWDAEEYGLVGSTEWVEEYVPWLRDSAVAYLNIDVGVAGSIPDFSATPDLHALTTSIARKVIWPNGKDRTVYDIWEEKAGEIGALGAQSDYTAFVHHAGIAAIDMGTTRAPNDPIYHTHSNFDSFHWMTKFADPGFVMHKAIGQYLTLMLYHLVDDESLPLEPRNYGTEMDAWLKELQQVVSSANATAVLEFKALEDAVATFEAAAQNFNTLREIAVSSNNSTLLKGLNHKTRDFGRGFVSQGGLPGREFYQHLIFAPGIDTGYAPVTFPGITEAVAAGNLTLAREFVSRTAKAVLAAADILNT</sequence>
<dbReference type="InterPro" id="IPR039373">
    <property type="entry name" value="Peptidase_M28B"/>
</dbReference>
<accession>A0A6A5SPG5</accession>
<keyword evidence="8" id="KW-1185">Reference proteome</keyword>
<dbReference type="Pfam" id="PF04389">
    <property type="entry name" value="Peptidase_M28"/>
    <property type="match status" value="1"/>
</dbReference>
<dbReference type="InterPro" id="IPR007484">
    <property type="entry name" value="Peptidase_M28"/>
</dbReference>
<dbReference type="InterPro" id="IPR046450">
    <property type="entry name" value="PA_dom_sf"/>
</dbReference>
<proteinExistence type="inferred from homology"/>
<dbReference type="SUPFAM" id="SSF52025">
    <property type="entry name" value="PA domain"/>
    <property type="match status" value="1"/>
</dbReference>
<dbReference type="CDD" id="cd02121">
    <property type="entry name" value="PA_GCPII_like"/>
    <property type="match status" value="1"/>
</dbReference>
<evidence type="ECO:0000256" key="3">
    <source>
        <dbReference type="SAM" id="SignalP"/>
    </source>
</evidence>
<dbReference type="PROSITE" id="PS51257">
    <property type="entry name" value="PROKAR_LIPOPROTEIN"/>
    <property type="match status" value="1"/>
</dbReference>
<evidence type="ECO:0000259" key="4">
    <source>
        <dbReference type="Pfam" id="PF02225"/>
    </source>
</evidence>
<dbReference type="InterPro" id="IPR003137">
    <property type="entry name" value="PA_domain"/>
</dbReference>
<gene>
    <name evidence="7" type="ORF">EJ02DRAFT_435569</name>
</gene>
<evidence type="ECO:0000259" key="5">
    <source>
        <dbReference type="Pfam" id="PF04253"/>
    </source>
</evidence>
<dbReference type="Gene3D" id="3.50.30.30">
    <property type="match status" value="1"/>
</dbReference>
<dbReference type="CDD" id="cd08022">
    <property type="entry name" value="M28_PSMA_like"/>
    <property type="match status" value="1"/>
</dbReference>
<feature type="chain" id="PRO_5025662745" evidence="3">
    <location>
        <begin position="16"/>
        <end position="706"/>
    </location>
</feature>
<feature type="region of interest" description="Disordered" evidence="2">
    <location>
        <begin position="248"/>
        <end position="271"/>
    </location>
</feature>
<dbReference type="OrthoDB" id="5841748at2759"/>
<evidence type="ECO:0000313" key="8">
    <source>
        <dbReference type="Proteomes" id="UP000800038"/>
    </source>
</evidence>
<protein>
    <submittedName>
        <fullName evidence="7">N-acetylated-alpha-linked acidic dipeptidase 2</fullName>
    </submittedName>
</protein>
<dbReference type="Gene3D" id="1.20.930.40">
    <property type="entry name" value="Transferrin receptor-like, dimerisation domain"/>
    <property type="match status" value="1"/>
</dbReference>
<feature type="compositionally biased region" description="Low complexity" evidence="2">
    <location>
        <begin position="248"/>
        <end position="259"/>
    </location>
</feature>
<feature type="domain" description="Transferrin receptor-like dimerisation" evidence="5">
    <location>
        <begin position="593"/>
        <end position="705"/>
    </location>
</feature>
<dbReference type="Gene3D" id="3.40.630.10">
    <property type="entry name" value="Zn peptidases"/>
    <property type="match status" value="1"/>
</dbReference>
<dbReference type="FunFam" id="3.50.30.30:FF:000008">
    <property type="entry name" value="Glutamate carboxypeptidase 2"/>
    <property type="match status" value="1"/>
</dbReference>